<keyword evidence="2" id="KW-1185">Reference proteome</keyword>
<dbReference type="EMBL" id="JBHFFA010000003">
    <property type="protein sequence ID" value="KAL2634790.1"/>
    <property type="molecule type" value="Genomic_DNA"/>
</dbReference>
<gene>
    <name evidence="1" type="ORF">R1flu_006269</name>
</gene>
<dbReference type="Proteomes" id="UP001605036">
    <property type="component" value="Unassembled WGS sequence"/>
</dbReference>
<reference evidence="1 2" key="1">
    <citation type="submission" date="2024-09" db="EMBL/GenBank/DDBJ databases">
        <title>Chromosome-scale assembly of Riccia fluitans.</title>
        <authorList>
            <person name="Paukszto L."/>
            <person name="Sawicki J."/>
            <person name="Karawczyk K."/>
            <person name="Piernik-Szablinska J."/>
            <person name="Szczecinska M."/>
            <person name="Mazdziarz M."/>
        </authorList>
    </citation>
    <scope>NUCLEOTIDE SEQUENCE [LARGE SCALE GENOMIC DNA]</scope>
    <source>
        <strain evidence="1">Rf_01</strain>
        <tissue evidence="1">Aerial parts of the thallus</tissue>
    </source>
</reference>
<proteinExistence type="predicted"/>
<comment type="caution">
    <text evidence="1">The sequence shown here is derived from an EMBL/GenBank/DDBJ whole genome shotgun (WGS) entry which is preliminary data.</text>
</comment>
<accession>A0ABD1YVJ3</accession>
<evidence type="ECO:0000313" key="1">
    <source>
        <dbReference type="EMBL" id="KAL2634790.1"/>
    </source>
</evidence>
<evidence type="ECO:0000313" key="2">
    <source>
        <dbReference type="Proteomes" id="UP001605036"/>
    </source>
</evidence>
<protein>
    <submittedName>
        <fullName evidence="1">Uncharacterized protein</fullName>
    </submittedName>
</protein>
<sequence length="75" mass="8680">MSSNENRRILDPEHEAKLMAEHSNHRSSIGEVAGRKTICDVRALKRKLAESWSGKSSRGLIHSRIFERTEFPYRD</sequence>
<name>A0ABD1YVJ3_9MARC</name>
<dbReference type="AlphaFoldDB" id="A0ABD1YVJ3"/>
<organism evidence="1 2">
    <name type="scientific">Riccia fluitans</name>
    <dbReference type="NCBI Taxonomy" id="41844"/>
    <lineage>
        <taxon>Eukaryota</taxon>
        <taxon>Viridiplantae</taxon>
        <taxon>Streptophyta</taxon>
        <taxon>Embryophyta</taxon>
        <taxon>Marchantiophyta</taxon>
        <taxon>Marchantiopsida</taxon>
        <taxon>Marchantiidae</taxon>
        <taxon>Marchantiales</taxon>
        <taxon>Ricciaceae</taxon>
        <taxon>Riccia</taxon>
    </lineage>
</organism>